<dbReference type="AlphaFoldDB" id="A0A3M6QR17"/>
<name>A0A3M6QR17_9BURK</name>
<evidence type="ECO:0000313" key="3">
    <source>
        <dbReference type="EMBL" id="RMX04842.1"/>
    </source>
</evidence>
<keyword evidence="1" id="KW-0378">Hydrolase</keyword>
<dbReference type="GO" id="GO:0006574">
    <property type="term" value="P:L-valine catabolic process"/>
    <property type="evidence" value="ECO:0007669"/>
    <property type="project" value="TreeGrafter"/>
</dbReference>
<dbReference type="PANTHER" id="PTHR43176:SF6">
    <property type="entry name" value="3-HYDROXYISOBUTYRYL-COA HYDROLASE"/>
    <property type="match status" value="1"/>
</dbReference>
<dbReference type="GO" id="GO:0003860">
    <property type="term" value="F:3-hydroxyisobutyryl-CoA hydrolase activity"/>
    <property type="evidence" value="ECO:0007669"/>
    <property type="project" value="InterPro"/>
</dbReference>
<reference evidence="3 4" key="1">
    <citation type="submission" date="2018-10" db="EMBL/GenBank/DDBJ databases">
        <title>Draft genome of Cortibacter populi DSM10536.</title>
        <authorList>
            <person name="Bernier A.-M."/>
            <person name="Bernard K."/>
        </authorList>
    </citation>
    <scope>NUCLEOTIDE SEQUENCE [LARGE SCALE GENOMIC DNA]</scope>
    <source>
        <strain evidence="3 4">DSM 105136</strain>
    </source>
</reference>
<protein>
    <submittedName>
        <fullName evidence="3">Enoyl-CoA hydratase/isomerase family protein</fullName>
    </submittedName>
</protein>
<dbReference type="InterPro" id="IPR045004">
    <property type="entry name" value="ECH_dom"/>
</dbReference>
<dbReference type="GO" id="GO:0016853">
    <property type="term" value="F:isomerase activity"/>
    <property type="evidence" value="ECO:0007669"/>
    <property type="project" value="UniProtKB-KW"/>
</dbReference>
<dbReference type="CDD" id="cd06558">
    <property type="entry name" value="crotonase-like"/>
    <property type="match status" value="1"/>
</dbReference>
<accession>A0A3M6QR17</accession>
<gene>
    <name evidence="3" type="ORF">D8I35_13335</name>
</gene>
<dbReference type="SUPFAM" id="SSF52096">
    <property type="entry name" value="ClpP/crotonase"/>
    <property type="match status" value="1"/>
</dbReference>
<sequence length="402" mass="43437">MGDRPVATRFPRSVAARHNRPLVPTKIRRPHVNDTAEVLAEVRGNTGFITLNRPRALNALSLAMVRELHRILLQWRDDPAIAAIAIRGNGREGPFGAFCAGGDIRFLHQAACDGNPALEDFFTEEYQLNHLTHHLGKPYIAFMDGVVMGGGMGISQGASLRIVTERTRMAMPETAIGLFPDVGGGYFLGRAPGHVGEWLALTGSTIGAGDAVAFQLADGVVPAARLAALWDGLAGDFADGAAITQYVRQHFVPAESPASAYLAAINSVFALPSVKAIVDALEAAGGQGDAGAADWARDTAATLRKRSPLMLHVVLEQIRRARSMGLADDLRMERDLVRHCFYLRDDRRHNSETIEGIRALAVDKDHQPHWKPGRIEEVDPAEVAAFFRSPWPAALHPLAGLG</sequence>
<dbReference type="OrthoDB" id="9790967at2"/>
<dbReference type="EMBL" id="RDQO01000004">
    <property type="protein sequence ID" value="RMX04842.1"/>
    <property type="molecule type" value="Genomic_DNA"/>
</dbReference>
<dbReference type="InterPro" id="IPR032259">
    <property type="entry name" value="HIBYL-CoA-H"/>
</dbReference>
<dbReference type="NCBIfam" id="NF004127">
    <property type="entry name" value="PRK05617.1"/>
    <property type="match status" value="1"/>
</dbReference>
<evidence type="ECO:0000259" key="2">
    <source>
        <dbReference type="Pfam" id="PF16113"/>
    </source>
</evidence>
<comment type="caution">
    <text evidence="3">The sequence shown here is derived from an EMBL/GenBank/DDBJ whole genome shotgun (WGS) entry which is preliminary data.</text>
</comment>
<dbReference type="Gene3D" id="3.90.226.10">
    <property type="entry name" value="2-enoyl-CoA Hydratase, Chain A, domain 1"/>
    <property type="match status" value="1"/>
</dbReference>
<feature type="domain" description="Enoyl-CoA hydratase/isomerase" evidence="2">
    <location>
        <begin position="47"/>
        <end position="387"/>
    </location>
</feature>
<keyword evidence="3" id="KW-0413">Isomerase</keyword>
<dbReference type="Proteomes" id="UP000278006">
    <property type="component" value="Unassembled WGS sequence"/>
</dbReference>
<proteinExistence type="predicted"/>
<dbReference type="Pfam" id="PF16113">
    <property type="entry name" value="ECH_2"/>
    <property type="match status" value="1"/>
</dbReference>
<organism evidence="3 4">
    <name type="scientific">Corticibacter populi</name>
    <dbReference type="NCBI Taxonomy" id="1550736"/>
    <lineage>
        <taxon>Bacteria</taxon>
        <taxon>Pseudomonadati</taxon>
        <taxon>Pseudomonadota</taxon>
        <taxon>Betaproteobacteria</taxon>
        <taxon>Burkholderiales</taxon>
        <taxon>Comamonadaceae</taxon>
        <taxon>Corticibacter</taxon>
    </lineage>
</organism>
<keyword evidence="4" id="KW-1185">Reference proteome</keyword>
<evidence type="ECO:0000313" key="4">
    <source>
        <dbReference type="Proteomes" id="UP000278006"/>
    </source>
</evidence>
<dbReference type="PANTHER" id="PTHR43176">
    <property type="entry name" value="3-HYDROXYISOBUTYRYL-COA HYDROLASE-RELATED"/>
    <property type="match status" value="1"/>
</dbReference>
<dbReference type="InterPro" id="IPR029045">
    <property type="entry name" value="ClpP/crotonase-like_dom_sf"/>
</dbReference>
<evidence type="ECO:0000256" key="1">
    <source>
        <dbReference type="ARBA" id="ARBA00022801"/>
    </source>
</evidence>